<dbReference type="Proteomes" id="UP000027920">
    <property type="component" value="Unassembled WGS sequence"/>
</dbReference>
<evidence type="ECO:0000256" key="4">
    <source>
        <dbReference type="ARBA" id="ARBA00048462"/>
    </source>
</evidence>
<dbReference type="OrthoDB" id="541883at2759"/>
<dbReference type="GO" id="GO:0004314">
    <property type="term" value="F:[acyl-carrier-protein] S-malonyltransferase activity"/>
    <property type="evidence" value="ECO:0007669"/>
    <property type="project" value="UniProtKB-EC"/>
</dbReference>
<dbReference type="Gene3D" id="3.30.70.250">
    <property type="entry name" value="Malonyl-CoA ACP transacylase, ACP-binding"/>
    <property type="match status" value="1"/>
</dbReference>
<dbReference type="AlphaFoldDB" id="A0A072NZG8"/>
<dbReference type="Gene3D" id="3.40.366.10">
    <property type="entry name" value="Malonyl-Coenzyme A Acyl Carrier Protein, domain 2"/>
    <property type="match status" value="1"/>
</dbReference>
<dbReference type="InterPro" id="IPR016036">
    <property type="entry name" value="Malonyl_transacylase_ACP-bd"/>
</dbReference>
<feature type="domain" description="Malonyl-CoA:ACP transacylase (MAT)" evidence="5">
    <location>
        <begin position="37"/>
        <end position="369"/>
    </location>
</feature>
<accession>A0A072NZG8</accession>
<dbReference type="PANTHER" id="PTHR42681">
    <property type="entry name" value="MALONYL-COA-ACYL CARRIER PROTEIN TRANSACYLASE, MITOCHONDRIAL"/>
    <property type="match status" value="1"/>
</dbReference>
<evidence type="ECO:0000256" key="2">
    <source>
        <dbReference type="ARBA" id="ARBA00022679"/>
    </source>
</evidence>
<dbReference type="InterPro" id="IPR001227">
    <property type="entry name" value="Ac_transferase_dom_sf"/>
</dbReference>
<dbReference type="InterPro" id="IPR050858">
    <property type="entry name" value="Mal-CoA-ACP_Trans/PKS_FabD"/>
</dbReference>
<dbReference type="HOGENOM" id="CLU_030558_5_0_1"/>
<evidence type="ECO:0000313" key="7">
    <source>
        <dbReference type="Proteomes" id="UP000027920"/>
    </source>
</evidence>
<proteinExistence type="predicted"/>
<keyword evidence="3" id="KW-0012">Acyltransferase</keyword>
<comment type="caution">
    <text evidence="6">The sequence shown here is derived from an EMBL/GenBank/DDBJ whole genome shotgun (WGS) entry which is preliminary data.</text>
</comment>
<dbReference type="SMART" id="SM00827">
    <property type="entry name" value="PKS_AT"/>
    <property type="match status" value="1"/>
</dbReference>
<evidence type="ECO:0000259" key="5">
    <source>
        <dbReference type="SMART" id="SM00827"/>
    </source>
</evidence>
<evidence type="ECO:0000313" key="6">
    <source>
        <dbReference type="EMBL" id="KEF52797.1"/>
    </source>
</evidence>
<dbReference type="STRING" id="1182545.A0A072NZG8"/>
<dbReference type="GO" id="GO:0006633">
    <property type="term" value="P:fatty acid biosynthetic process"/>
    <property type="evidence" value="ECO:0007669"/>
    <property type="project" value="TreeGrafter"/>
</dbReference>
<reference evidence="6 7" key="1">
    <citation type="submission" date="2013-03" db="EMBL/GenBank/DDBJ databases">
        <title>The Genome Sequence of Exophiala aquamarina CBS 119918.</title>
        <authorList>
            <consortium name="The Broad Institute Genomics Platform"/>
            <person name="Cuomo C."/>
            <person name="de Hoog S."/>
            <person name="Gorbushina A."/>
            <person name="Walker B."/>
            <person name="Young S.K."/>
            <person name="Zeng Q."/>
            <person name="Gargeya S."/>
            <person name="Fitzgerald M."/>
            <person name="Haas B."/>
            <person name="Abouelleil A."/>
            <person name="Allen A.W."/>
            <person name="Alvarado L."/>
            <person name="Arachchi H.M."/>
            <person name="Berlin A.M."/>
            <person name="Chapman S.B."/>
            <person name="Gainer-Dewar J."/>
            <person name="Goldberg J."/>
            <person name="Griggs A."/>
            <person name="Gujja S."/>
            <person name="Hansen M."/>
            <person name="Howarth C."/>
            <person name="Imamovic A."/>
            <person name="Ireland A."/>
            <person name="Larimer J."/>
            <person name="McCowan C."/>
            <person name="Murphy C."/>
            <person name="Pearson M."/>
            <person name="Poon T.W."/>
            <person name="Priest M."/>
            <person name="Roberts A."/>
            <person name="Saif S."/>
            <person name="Shea T."/>
            <person name="Sisk P."/>
            <person name="Sykes S."/>
            <person name="Wortman J."/>
            <person name="Nusbaum C."/>
            <person name="Birren B."/>
        </authorList>
    </citation>
    <scope>NUCLEOTIDE SEQUENCE [LARGE SCALE GENOMIC DNA]</scope>
    <source>
        <strain evidence="6 7">CBS 119918</strain>
    </source>
</reference>
<dbReference type="GeneID" id="25286114"/>
<dbReference type="EC" id="2.3.1.39" evidence="1"/>
<sequence>MSRLPQIALRGITRSLRPSTRSYATSTEAPTLRTALFFPGHGVQRKGMTRPWVEAFPQTCKPFLEEMDEILGCKLSTMIDEGPILQLDKSENAQPAIMAVSIMILRVLEKHFGFKTDHVIDVTLGHSLGEYAALVAAGNLEYTFALDLVRRRGDVMGECTRKAKEESGEDFGMIALVCEPEQLDSLIAAVKEFLGHGTEGTKDDSSGVPAIQQVAIANANSKNQIVLSGSFQRIRNLLVHIREFGGHDPRAVELKSRSAFHSPIMMPAFEFMKKALTPDNVTFPGRFPCISNVTARPFSSKDDLIQNFSRQAVDTILWWDSIKYLDRNAGTLRWLGVGPGKVGRNLVSKEVGRSSAKGGGVWSITEPDEIEDALRGLEATVKEDKQTK</sequence>
<dbReference type="SUPFAM" id="SSF52151">
    <property type="entry name" value="FabD/lysophospholipase-like"/>
    <property type="match status" value="1"/>
</dbReference>
<dbReference type="PANTHER" id="PTHR42681:SF1">
    <property type="entry name" value="MALONYL-COA-ACYL CARRIER PROTEIN TRANSACYLASE, MITOCHONDRIAL"/>
    <property type="match status" value="1"/>
</dbReference>
<evidence type="ECO:0000256" key="3">
    <source>
        <dbReference type="ARBA" id="ARBA00023315"/>
    </source>
</evidence>
<dbReference type="InterPro" id="IPR016035">
    <property type="entry name" value="Acyl_Trfase/lysoPLipase"/>
</dbReference>
<comment type="catalytic activity">
    <reaction evidence="4">
        <text>holo-[ACP] + malonyl-CoA = malonyl-[ACP] + CoA</text>
        <dbReference type="Rhea" id="RHEA:41792"/>
        <dbReference type="Rhea" id="RHEA-COMP:9623"/>
        <dbReference type="Rhea" id="RHEA-COMP:9685"/>
        <dbReference type="ChEBI" id="CHEBI:57287"/>
        <dbReference type="ChEBI" id="CHEBI:57384"/>
        <dbReference type="ChEBI" id="CHEBI:64479"/>
        <dbReference type="ChEBI" id="CHEBI:78449"/>
        <dbReference type="EC" id="2.3.1.39"/>
    </reaction>
</comment>
<dbReference type="VEuPathDB" id="FungiDB:A1O9_11214"/>
<evidence type="ECO:0000256" key="1">
    <source>
        <dbReference type="ARBA" id="ARBA00013258"/>
    </source>
</evidence>
<dbReference type="RefSeq" id="XP_013255387.1">
    <property type="nucleotide sequence ID" value="XM_013399933.1"/>
</dbReference>
<dbReference type="InterPro" id="IPR014043">
    <property type="entry name" value="Acyl_transferase_dom"/>
</dbReference>
<dbReference type="GO" id="GO:0005739">
    <property type="term" value="C:mitochondrion"/>
    <property type="evidence" value="ECO:0007669"/>
    <property type="project" value="TreeGrafter"/>
</dbReference>
<dbReference type="Pfam" id="PF00698">
    <property type="entry name" value="Acyl_transf_1"/>
    <property type="match status" value="1"/>
</dbReference>
<protein>
    <recommendedName>
        <fullName evidence="1">[acyl-carrier-protein] S-malonyltransferase</fullName>
        <ecNumber evidence="1">2.3.1.39</ecNumber>
    </recommendedName>
</protein>
<keyword evidence="7" id="KW-1185">Reference proteome</keyword>
<organism evidence="6 7">
    <name type="scientific">Exophiala aquamarina CBS 119918</name>
    <dbReference type="NCBI Taxonomy" id="1182545"/>
    <lineage>
        <taxon>Eukaryota</taxon>
        <taxon>Fungi</taxon>
        <taxon>Dikarya</taxon>
        <taxon>Ascomycota</taxon>
        <taxon>Pezizomycotina</taxon>
        <taxon>Eurotiomycetes</taxon>
        <taxon>Chaetothyriomycetidae</taxon>
        <taxon>Chaetothyriales</taxon>
        <taxon>Herpotrichiellaceae</taxon>
        <taxon>Exophiala</taxon>
    </lineage>
</organism>
<name>A0A072NZG8_9EURO</name>
<gene>
    <name evidence="6" type="ORF">A1O9_11214</name>
</gene>
<dbReference type="SUPFAM" id="SSF55048">
    <property type="entry name" value="Probable ACP-binding domain of malonyl-CoA ACP transacylase"/>
    <property type="match status" value="1"/>
</dbReference>
<dbReference type="EMBL" id="AMGV01000016">
    <property type="protein sequence ID" value="KEF52797.1"/>
    <property type="molecule type" value="Genomic_DNA"/>
</dbReference>
<keyword evidence="2 6" id="KW-0808">Transferase</keyword>